<dbReference type="GO" id="GO:0005254">
    <property type="term" value="F:chloride channel activity"/>
    <property type="evidence" value="ECO:0007669"/>
    <property type="project" value="TreeGrafter"/>
</dbReference>
<comment type="subcellular location">
    <subcellularLocation>
        <location evidence="1">Membrane</location>
        <topology evidence="1">Multi-pass membrane protein</topology>
    </subcellularLocation>
</comment>
<feature type="signal peptide" evidence="9">
    <location>
        <begin position="1"/>
        <end position="16"/>
    </location>
</feature>
<feature type="compositionally biased region" description="Basic and acidic residues" evidence="7">
    <location>
        <begin position="432"/>
        <end position="450"/>
    </location>
</feature>
<dbReference type="InterPro" id="IPR009231">
    <property type="entry name" value="Chloride_chnl_CLIC-like"/>
</dbReference>
<evidence type="ECO:0000313" key="10">
    <source>
        <dbReference type="EMBL" id="CAG9761081.1"/>
    </source>
</evidence>
<feature type="transmembrane region" description="Helical" evidence="8">
    <location>
        <begin position="149"/>
        <end position="172"/>
    </location>
</feature>
<organism evidence="10 11">
    <name type="scientific">Ceutorhynchus assimilis</name>
    <name type="common">cabbage seed weevil</name>
    <dbReference type="NCBI Taxonomy" id="467358"/>
    <lineage>
        <taxon>Eukaryota</taxon>
        <taxon>Metazoa</taxon>
        <taxon>Ecdysozoa</taxon>
        <taxon>Arthropoda</taxon>
        <taxon>Hexapoda</taxon>
        <taxon>Insecta</taxon>
        <taxon>Pterygota</taxon>
        <taxon>Neoptera</taxon>
        <taxon>Endopterygota</taxon>
        <taxon>Coleoptera</taxon>
        <taxon>Polyphaga</taxon>
        <taxon>Cucujiformia</taxon>
        <taxon>Curculionidae</taxon>
        <taxon>Ceutorhynchinae</taxon>
        <taxon>Ceutorhynchus</taxon>
    </lineage>
</organism>
<evidence type="ECO:0000256" key="9">
    <source>
        <dbReference type="SAM" id="SignalP"/>
    </source>
</evidence>
<reference evidence="10" key="1">
    <citation type="submission" date="2022-01" db="EMBL/GenBank/DDBJ databases">
        <authorList>
            <person name="King R."/>
        </authorList>
    </citation>
    <scope>NUCLEOTIDE SEQUENCE</scope>
</reference>
<evidence type="ECO:0000256" key="7">
    <source>
        <dbReference type="SAM" id="MobiDB-lite"/>
    </source>
</evidence>
<feature type="chain" id="PRO_5040333214" description="Chloride channel CLIC-like protein 1" evidence="9">
    <location>
        <begin position="17"/>
        <end position="450"/>
    </location>
</feature>
<feature type="transmembrane region" description="Helical" evidence="8">
    <location>
        <begin position="184"/>
        <end position="203"/>
    </location>
</feature>
<comment type="similarity">
    <text evidence="2">Belongs to the chloride channel MCLC family.</text>
</comment>
<accession>A0A9N9MAZ2</accession>
<protein>
    <recommendedName>
        <fullName evidence="3">Chloride channel CLIC-like protein 1</fullName>
    </recommendedName>
</protein>
<evidence type="ECO:0000256" key="5">
    <source>
        <dbReference type="ARBA" id="ARBA00022989"/>
    </source>
</evidence>
<evidence type="ECO:0000256" key="8">
    <source>
        <dbReference type="SAM" id="Phobius"/>
    </source>
</evidence>
<keyword evidence="4 8" id="KW-0812">Transmembrane</keyword>
<sequence>MKHLIIMLLTVSAINGAVRMKDDWVDPHDMNTNMKEKYFPKLKKSTGSSSGNDIGEFRDPMPDIYMTHLKRVVSVIMNSAYVDKRDLDVYYGHIRFDMHPSDYEFLVNFAKNELTLDNLRKLDATLNNSFKQSNTDKYLDILETFQLKLYSLVMNVQNLSILGALFGLYFVYQLFKNNFSLTYIFKYLIILVLIIDFGCRYHHLVEESDKYNLGVVYSPQCDTGKMSWSQYSKFVFGSTDCEKKTVTPLDALLFQIKNLIIIPMQAFGTGMGGFGKNMFTSLPWGLNIILGPIMLIFTLILLLFCMTIFTGQAIEFNIFHIFKFKFGGGTEKGNRPLVQNLHLGLQPRGNRKSINKKEATPKKAITTKQVFKKTPNPEQESHSGKIKINKNKIEEVNDENLSANPSDDTFLEQLSKILDKTEDISMSSGNDKSVDKSNESTGRTKADTLK</sequence>
<dbReference type="Proteomes" id="UP001152799">
    <property type="component" value="Chromosome 1"/>
</dbReference>
<keyword evidence="9" id="KW-0732">Signal</keyword>
<keyword evidence="5 8" id="KW-1133">Transmembrane helix</keyword>
<dbReference type="PANTHER" id="PTHR34093">
    <property type="entry name" value="CHLORIDE CHANNEL CLIC-LIKE PROTEIN 1"/>
    <property type="match status" value="1"/>
</dbReference>
<feature type="transmembrane region" description="Helical" evidence="8">
    <location>
        <begin position="284"/>
        <end position="309"/>
    </location>
</feature>
<dbReference type="GO" id="GO:0016020">
    <property type="term" value="C:membrane"/>
    <property type="evidence" value="ECO:0007669"/>
    <property type="project" value="UniProtKB-SubCell"/>
</dbReference>
<evidence type="ECO:0000256" key="6">
    <source>
        <dbReference type="ARBA" id="ARBA00023136"/>
    </source>
</evidence>
<keyword evidence="6 8" id="KW-0472">Membrane</keyword>
<feature type="region of interest" description="Disordered" evidence="7">
    <location>
        <begin position="347"/>
        <end position="391"/>
    </location>
</feature>
<gene>
    <name evidence="10" type="ORF">CEUTPL_LOCUS1792</name>
</gene>
<dbReference type="AlphaFoldDB" id="A0A9N9MAZ2"/>
<dbReference type="PANTHER" id="PTHR34093:SF1">
    <property type="entry name" value="CHLORIDE CHANNEL CLIC-LIKE PROTEIN 1"/>
    <property type="match status" value="1"/>
</dbReference>
<evidence type="ECO:0000256" key="1">
    <source>
        <dbReference type="ARBA" id="ARBA00004141"/>
    </source>
</evidence>
<evidence type="ECO:0000313" key="11">
    <source>
        <dbReference type="Proteomes" id="UP001152799"/>
    </source>
</evidence>
<evidence type="ECO:0000256" key="2">
    <source>
        <dbReference type="ARBA" id="ARBA00005944"/>
    </source>
</evidence>
<name>A0A9N9MAZ2_9CUCU</name>
<feature type="region of interest" description="Disordered" evidence="7">
    <location>
        <begin position="420"/>
        <end position="450"/>
    </location>
</feature>
<dbReference type="EMBL" id="OU892277">
    <property type="protein sequence ID" value="CAG9761081.1"/>
    <property type="molecule type" value="Genomic_DNA"/>
</dbReference>
<dbReference type="OrthoDB" id="6763876at2759"/>
<proteinExistence type="inferred from homology"/>
<evidence type="ECO:0000256" key="3">
    <source>
        <dbReference type="ARBA" id="ARBA00015571"/>
    </source>
</evidence>
<keyword evidence="11" id="KW-1185">Reference proteome</keyword>
<evidence type="ECO:0000256" key="4">
    <source>
        <dbReference type="ARBA" id="ARBA00022692"/>
    </source>
</evidence>
<dbReference type="GO" id="GO:0005783">
    <property type="term" value="C:endoplasmic reticulum"/>
    <property type="evidence" value="ECO:0007669"/>
    <property type="project" value="TreeGrafter"/>
</dbReference>